<dbReference type="AlphaFoldDB" id="A0A6J4U6U8"/>
<dbReference type="EMBL" id="CADCWF010000051">
    <property type="protein sequence ID" value="CAA9542186.1"/>
    <property type="molecule type" value="Genomic_DNA"/>
</dbReference>
<gene>
    <name evidence="2" type="ORF">AVDCRST_MAG59-930</name>
</gene>
<feature type="compositionally biased region" description="Basic and acidic residues" evidence="1">
    <location>
        <begin position="1"/>
        <end position="11"/>
    </location>
</feature>
<feature type="compositionally biased region" description="Low complexity" evidence="1">
    <location>
        <begin position="30"/>
        <end position="41"/>
    </location>
</feature>
<feature type="non-terminal residue" evidence="2">
    <location>
        <position position="1"/>
    </location>
</feature>
<proteinExistence type="predicted"/>
<protein>
    <submittedName>
        <fullName evidence="2">Uncharacterized protein</fullName>
    </submittedName>
</protein>
<feature type="non-terminal residue" evidence="2">
    <location>
        <position position="151"/>
    </location>
</feature>
<name>A0A6J4U6U8_9BACT</name>
<reference evidence="2" key="1">
    <citation type="submission" date="2020-02" db="EMBL/GenBank/DDBJ databases">
        <authorList>
            <person name="Meier V. D."/>
        </authorList>
    </citation>
    <scope>NUCLEOTIDE SEQUENCE</scope>
    <source>
        <strain evidence="2">AVDCRST_MAG59</strain>
    </source>
</reference>
<feature type="region of interest" description="Disordered" evidence="1">
    <location>
        <begin position="1"/>
        <end position="151"/>
    </location>
</feature>
<evidence type="ECO:0000313" key="2">
    <source>
        <dbReference type="EMBL" id="CAA9542186.1"/>
    </source>
</evidence>
<organism evidence="2">
    <name type="scientific">uncultured Thermomicrobiales bacterium</name>
    <dbReference type="NCBI Taxonomy" id="1645740"/>
    <lineage>
        <taxon>Bacteria</taxon>
        <taxon>Pseudomonadati</taxon>
        <taxon>Thermomicrobiota</taxon>
        <taxon>Thermomicrobia</taxon>
        <taxon>Thermomicrobiales</taxon>
        <taxon>environmental samples</taxon>
    </lineage>
</organism>
<sequence>DDPDRRGRGVDLSRAGGGRGASRRRRPEGGRPSRSGGAARSPSRRRRQAERDRGGSARQRPARPPPAGRRQPPLWRPCPTPHLRGPRRPPRGLRLGGAPDRGRPERPAAGRCGLAPRGGPTRGVSNRRRLPGRRRRDARPDGRRRRGRGGV</sequence>
<evidence type="ECO:0000256" key="1">
    <source>
        <dbReference type="SAM" id="MobiDB-lite"/>
    </source>
</evidence>
<feature type="compositionally biased region" description="Basic residues" evidence="1">
    <location>
        <begin position="125"/>
        <end position="151"/>
    </location>
</feature>
<accession>A0A6J4U6U8</accession>